<dbReference type="NCBIfam" id="TIGR01460">
    <property type="entry name" value="HAD-SF-IIA"/>
    <property type="match status" value="1"/>
</dbReference>
<dbReference type="AlphaFoldDB" id="A0A381SSZ4"/>
<accession>A0A381SSZ4</accession>
<dbReference type="SUPFAM" id="SSF56784">
    <property type="entry name" value="HAD-like"/>
    <property type="match status" value="1"/>
</dbReference>
<gene>
    <name evidence="1" type="ORF">METZ01_LOCUS59312</name>
</gene>
<dbReference type="EMBL" id="UINC01003454">
    <property type="protein sequence ID" value="SVA06458.1"/>
    <property type="molecule type" value="Genomic_DNA"/>
</dbReference>
<dbReference type="InterPro" id="IPR023214">
    <property type="entry name" value="HAD_sf"/>
</dbReference>
<proteinExistence type="predicted"/>
<name>A0A381SSZ4_9ZZZZ</name>
<dbReference type="PANTHER" id="PTHR19288:SF46">
    <property type="entry name" value="HALOACID DEHALOGENASE-LIKE HYDROLASE DOMAIN-CONTAINING PROTEIN 2"/>
    <property type="match status" value="1"/>
</dbReference>
<reference evidence="1" key="1">
    <citation type="submission" date="2018-05" db="EMBL/GenBank/DDBJ databases">
        <authorList>
            <person name="Lanie J.A."/>
            <person name="Ng W.-L."/>
            <person name="Kazmierczak K.M."/>
            <person name="Andrzejewski T.M."/>
            <person name="Davidsen T.M."/>
            <person name="Wayne K.J."/>
            <person name="Tettelin H."/>
            <person name="Glass J.I."/>
            <person name="Rusch D."/>
            <person name="Podicherti R."/>
            <person name="Tsui H.-C.T."/>
            <person name="Winkler M.E."/>
        </authorList>
    </citation>
    <scope>NUCLEOTIDE SEQUENCE</scope>
</reference>
<dbReference type="PANTHER" id="PTHR19288">
    <property type="entry name" value="4-NITROPHENYLPHOSPHATASE-RELATED"/>
    <property type="match status" value="1"/>
</dbReference>
<protein>
    <submittedName>
        <fullName evidence="1">Uncharacterized protein</fullName>
    </submittedName>
</protein>
<dbReference type="GO" id="GO:0005737">
    <property type="term" value="C:cytoplasm"/>
    <property type="evidence" value="ECO:0007669"/>
    <property type="project" value="TreeGrafter"/>
</dbReference>
<dbReference type="InterPro" id="IPR006357">
    <property type="entry name" value="HAD-SF_hydro_IIA"/>
</dbReference>
<dbReference type="Gene3D" id="3.40.50.1000">
    <property type="entry name" value="HAD superfamily/HAD-like"/>
    <property type="match status" value="2"/>
</dbReference>
<evidence type="ECO:0000313" key="1">
    <source>
        <dbReference type="EMBL" id="SVA06458.1"/>
    </source>
</evidence>
<dbReference type="Pfam" id="PF13344">
    <property type="entry name" value="Hydrolase_6"/>
    <property type="match status" value="1"/>
</dbReference>
<organism evidence="1">
    <name type="scientific">marine metagenome</name>
    <dbReference type="NCBI Taxonomy" id="408172"/>
    <lineage>
        <taxon>unclassified sequences</taxon>
        <taxon>metagenomes</taxon>
        <taxon>ecological metagenomes</taxon>
    </lineage>
</organism>
<dbReference type="InterPro" id="IPR036412">
    <property type="entry name" value="HAD-like_sf"/>
</dbReference>
<dbReference type="Pfam" id="PF13242">
    <property type="entry name" value="Hydrolase_like"/>
    <property type="match status" value="1"/>
</dbReference>
<sequence length="255" mass="26522">MAAADRTRMAWALDLDGVVWRGDEGVPGSAEAVGLLQDAGERVLFVTNNSGRRVLDTEEKLAGLGIDARGGVVTSGRAAARLVAPGERVLGMCGPGCREEMEARGAEVVSTGPADTVVVGFHEDFDYWGLTAAMKAVLGGARVLATNDDVTFPAHDGLRPGAGSLLAALVAATGATPEKAGKPYGPMCDLVRELAGDDGTMVGDRPDTDGRFARALGWRWSLVLSGLVGPDDLPVDPEPDSVHVDLLAAVREHLE</sequence>
<dbReference type="GO" id="GO:0016791">
    <property type="term" value="F:phosphatase activity"/>
    <property type="evidence" value="ECO:0007669"/>
    <property type="project" value="TreeGrafter"/>
</dbReference>